<evidence type="ECO:0000256" key="5">
    <source>
        <dbReference type="SAM" id="MobiDB-lite"/>
    </source>
</evidence>
<name>A0AAV9H034_9PEZI</name>
<evidence type="ECO:0000256" key="1">
    <source>
        <dbReference type="ARBA" id="ARBA00022694"/>
    </source>
</evidence>
<dbReference type="Pfam" id="PF04032">
    <property type="entry name" value="Rpr2"/>
    <property type="match status" value="1"/>
</dbReference>
<proteinExistence type="inferred from homology"/>
<feature type="region of interest" description="Disordered" evidence="5">
    <location>
        <begin position="39"/>
        <end position="65"/>
    </location>
</feature>
<evidence type="ECO:0000313" key="7">
    <source>
        <dbReference type="Proteomes" id="UP001321760"/>
    </source>
</evidence>
<evidence type="ECO:0000256" key="3">
    <source>
        <dbReference type="ARBA" id="ARBA00022833"/>
    </source>
</evidence>
<dbReference type="Proteomes" id="UP001321760">
    <property type="component" value="Unassembled WGS sequence"/>
</dbReference>
<dbReference type="InterPro" id="IPR007175">
    <property type="entry name" value="Rpr2/Snm1/Rpp21"/>
</dbReference>
<comment type="similarity">
    <text evidence="4">Belongs to the eukaryotic/archaeal RNase P protein component 4 family.</text>
</comment>
<evidence type="ECO:0000256" key="2">
    <source>
        <dbReference type="ARBA" id="ARBA00022723"/>
    </source>
</evidence>
<sequence length="186" mass="20312">MAKGKNGGVQNRAIYSRVSFLQQAATFLSTSLAQQRSASNSNAAAAATTTTTTMTTTTEGLPEGRPQLLGISRRLATDLRSVSLKTRIRLSPAVKQSICKFCDSILIEGHLCTSIVENRSRGGRKPWADVMVRKCHTCGRERRYPISATRPKRKTERDEGDDVVKSDTATRSPEKQAQETGKKQAG</sequence>
<dbReference type="GO" id="GO:0005655">
    <property type="term" value="C:nucleolar ribonuclease P complex"/>
    <property type="evidence" value="ECO:0007669"/>
    <property type="project" value="TreeGrafter"/>
</dbReference>
<keyword evidence="7" id="KW-1185">Reference proteome</keyword>
<gene>
    <name evidence="6" type="ORF">QBC34DRAFT_395991</name>
</gene>
<feature type="compositionally biased region" description="Low complexity" evidence="5">
    <location>
        <begin position="43"/>
        <end position="58"/>
    </location>
</feature>
<dbReference type="EMBL" id="MU865920">
    <property type="protein sequence ID" value="KAK4453554.1"/>
    <property type="molecule type" value="Genomic_DNA"/>
</dbReference>
<keyword evidence="1" id="KW-0819">tRNA processing</keyword>
<dbReference type="PANTHER" id="PTHR14742:SF0">
    <property type="entry name" value="RIBONUCLEASE P PROTEIN SUBUNIT P21"/>
    <property type="match status" value="1"/>
</dbReference>
<reference evidence="6" key="2">
    <citation type="submission" date="2023-05" db="EMBL/GenBank/DDBJ databases">
        <authorList>
            <consortium name="Lawrence Berkeley National Laboratory"/>
            <person name="Steindorff A."/>
            <person name="Hensen N."/>
            <person name="Bonometti L."/>
            <person name="Westerberg I."/>
            <person name="Brannstrom I.O."/>
            <person name="Guillou S."/>
            <person name="Cros-Aarteil S."/>
            <person name="Calhoun S."/>
            <person name="Haridas S."/>
            <person name="Kuo A."/>
            <person name="Mondo S."/>
            <person name="Pangilinan J."/>
            <person name="Riley R."/>
            <person name="Labutti K."/>
            <person name="Andreopoulos B."/>
            <person name="Lipzen A."/>
            <person name="Chen C."/>
            <person name="Yanf M."/>
            <person name="Daum C."/>
            <person name="Ng V."/>
            <person name="Clum A."/>
            <person name="Ohm R."/>
            <person name="Martin F."/>
            <person name="Silar P."/>
            <person name="Natvig D."/>
            <person name="Lalanne C."/>
            <person name="Gautier V."/>
            <person name="Ament-Velasquez S.L."/>
            <person name="Kruys A."/>
            <person name="Hutchinson M.I."/>
            <person name="Powell A.J."/>
            <person name="Barry K."/>
            <person name="Miller A.N."/>
            <person name="Grigoriev I.V."/>
            <person name="Debuchy R."/>
            <person name="Gladieux P."/>
            <person name="Thoren M.H."/>
            <person name="Johannesson H."/>
        </authorList>
    </citation>
    <scope>NUCLEOTIDE SEQUENCE</scope>
    <source>
        <strain evidence="6">PSN243</strain>
    </source>
</reference>
<comment type="caution">
    <text evidence="6">The sequence shown here is derived from an EMBL/GenBank/DDBJ whole genome shotgun (WGS) entry which is preliminary data.</text>
</comment>
<dbReference type="AlphaFoldDB" id="A0AAV9H034"/>
<organism evidence="6 7">
    <name type="scientific">Podospora aff. communis PSN243</name>
    <dbReference type="NCBI Taxonomy" id="3040156"/>
    <lineage>
        <taxon>Eukaryota</taxon>
        <taxon>Fungi</taxon>
        <taxon>Dikarya</taxon>
        <taxon>Ascomycota</taxon>
        <taxon>Pezizomycotina</taxon>
        <taxon>Sordariomycetes</taxon>
        <taxon>Sordariomycetidae</taxon>
        <taxon>Sordariales</taxon>
        <taxon>Podosporaceae</taxon>
        <taxon>Podospora</taxon>
    </lineage>
</organism>
<feature type="compositionally biased region" description="Basic and acidic residues" evidence="5">
    <location>
        <begin position="172"/>
        <end position="186"/>
    </location>
</feature>
<dbReference type="GO" id="GO:0046872">
    <property type="term" value="F:metal ion binding"/>
    <property type="evidence" value="ECO:0007669"/>
    <property type="project" value="UniProtKB-KW"/>
</dbReference>
<feature type="region of interest" description="Disordered" evidence="5">
    <location>
        <begin position="145"/>
        <end position="186"/>
    </location>
</feature>
<dbReference type="PANTHER" id="PTHR14742">
    <property type="entry name" value="RIBONUCLEASE P SUBUNIT P21"/>
    <property type="match status" value="1"/>
</dbReference>
<reference evidence="6" key="1">
    <citation type="journal article" date="2023" name="Mol. Phylogenet. Evol.">
        <title>Genome-scale phylogeny and comparative genomics of the fungal order Sordariales.</title>
        <authorList>
            <person name="Hensen N."/>
            <person name="Bonometti L."/>
            <person name="Westerberg I."/>
            <person name="Brannstrom I.O."/>
            <person name="Guillou S."/>
            <person name="Cros-Aarteil S."/>
            <person name="Calhoun S."/>
            <person name="Haridas S."/>
            <person name="Kuo A."/>
            <person name="Mondo S."/>
            <person name="Pangilinan J."/>
            <person name="Riley R."/>
            <person name="LaButti K."/>
            <person name="Andreopoulos B."/>
            <person name="Lipzen A."/>
            <person name="Chen C."/>
            <person name="Yan M."/>
            <person name="Daum C."/>
            <person name="Ng V."/>
            <person name="Clum A."/>
            <person name="Steindorff A."/>
            <person name="Ohm R.A."/>
            <person name="Martin F."/>
            <person name="Silar P."/>
            <person name="Natvig D.O."/>
            <person name="Lalanne C."/>
            <person name="Gautier V."/>
            <person name="Ament-Velasquez S.L."/>
            <person name="Kruys A."/>
            <person name="Hutchinson M.I."/>
            <person name="Powell A.J."/>
            <person name="Barry K."/>
            <person name="Miller A.N."/>
            <person name="Grigoriev I.V."/>
            <person name="Debuchy R."/>
            <person name="Gladieux P."/>
            <person name="Hiltunen Thoren M."/>
            <person name="Johannesson H."/>
        </authorList>
    </citation>
    <scope>NUCLEOTIDE SEQUENCE</scope>
    <source>
        <strain evidence="6">PSN243</strain>
    </source>
</reference>
<protein>
    <submittedName>
        <fullName evidence="6">Ribonuclease P protein component 4</fullName>
    </submittedName>
</protein>
<dbReference type="Gene3D" id="6.20.50.20">
    <property type="match status" value="1"/>
</dbReference>
<dbReference type="GO" id="GO:0008033">
    <property type="term" value="P:tRNA processing"/>
    <property type="evidence" value="ECO:0007669"/>
    <property type="project" value="UniProtKB-KW"/>
</dbReference>
<evidence type="ECO:0000256" key="4">
    <source>
        <dbReference type="ARBA" id="ARBA00038402"/>
    </source>
</evidence>
<accession>A0AAV9H034</accession>
<evidence type="ECO:0000313" key="6">
    <source>
        <dbReference type="EMBL" id="KAK4453554.1"/>
    </source>
</evidence>
<keyword evidence="3" id="KW-0862">Zinc</keyword>
<keyword evidence="2" id="KW-0479">Metal-binding</keyword>